<keyword evidence="3" id="KW-1185">Reference proteome</keyword>
<dbReference type="PANTHER" id="PTHR38599">
    <property type="entry name" value="CUPIN DOMAIN PROTEIN (AFU_ORTHOLOGUE AFUA_3G13620)"/>
    <property type="match status" value="1"/>
</dbReference>
<dbReference type="EMBL" id="JAPEVA010000005">
    <property type="protein sequence ID" value="KAJ4411431.1"/>
    <property type="molecule type" value="Genomic_DNA"/>
</dbReference>
<gene>
    <name evidence="2" type="ORF">N0V91_001215</name>
</gene>
<name>A0A9W8ZKU1_9PLEO</name>
<comment type="caution">
    <text evidence="2">The sequence shown here is derived from an EMBL/GenBank/DDBJ whole genome shotgun (WGS) entry which is preliminary data.</text>
</comment>
<dbReference type="OrthoDB" id="5793281at2759"/>
<dbReference type="SUPFAM" id="SSF51182">
    <property type="entry name" value="RmlC-like cupins"/>
    <property type="match status" value="1"/>
</dbReference>
<reference evidence="2" key="1">
    <citation type="submission" date="2022-10" db="EMBL/GenBank/DDBJ databases">
        <title>Tapping the CABI collections for fungal endophytes: first genome assemblies for Collariella, Neodidymelliopsis, Ascochyta clinopodiicola, Didymella pomorum, Didymosphaeria variabile, Neocosmospora piperis and Neocucurbitaria cava.</title>
        <authorList>
            <person name="Hill R."/>
        </authorList>
    </citation>
    <scope>NUCLEOTIDE SEQUENCE</scope>
    <source>
        <strain evidence="2">IMI 355091</strain>
    </source>
</reference>
<sequence>MALPQSNTINGVTRTILTAHPIPQLPGFENRFVLLQYPPGVSSPPHTHPVDGVNYIIQGTVESQWEGEEVEVFNRGETFLDYAEKKHVLVRNPGEVELKILVSYVIEEGVANVKMCEQE</sequence>
<accession>A0A9W8ZKU1</accession>
<dbReference type="Proteomes" id="UP001140510">
    <property type="component" value="Unassembled WGS sequence"/>
</dbReference>
<evidence type="ECO:0000259" key="1">
    <source>
        <dbReference type="Pfam" id="PF07883"/>
    </source>
</evidence>
<dbReference type="PANTHER" id="PTHR38599:SF1">
    <property type="entry name" value="CUPIN DOMAIN PROTEIN (AFU_ORTHOLOGUE AFUA_3G13620)"/>
    <property type="match status" value="1"/>
</dbReference>
<dbReference type="AlphaFoldDB" id="A0A9W8ZKU1"/>
<dbReference type="InterPro" id="IPR013096">
    <property type="entry name" value="Cupin_2"/>
</dbReference>
<evidence type="ECO:0000313" key="2">
    <source>
        <dbReference type="EMBL" id="KAJ4411431.1"/>
    </source>
</evidence>
<dbReference type="Gene3D" id="2.60.120.10">
    <property type="entry name" value="Jelly Rolls"/>
    <property type="match status" value="1"/>
</dbReference>
<dbReference type="InterPro" id="IPR014710">
    <property type="entry name" value="RmlC-like_jellyroll"/>
</dbReference>
<organism evidence="2 3">
    <name type="scientific">Didymella pomorum</name>
    <dbReference type="NCBI Taxonomy" id="749634"/>
    <lineage>
        <taxon>Eukaryota</taxon>
        <taxon>Fungi</taxon>
        <taxon>Dikarya</taxon>
        <taxon>Ascomycota</taxon>
        <taxon>Pezizomycotina</taxon>
        <taxon>Dothideomycetes</taxon>
        <taxon>Pleosporomycetidae</taxon>
        <taxon>Pleosporales</taxon>
        <taxon>Pleosporineae</taxon>
        <taxon>Didymellaceae</taxon>
        <taxon>Didymella</taxon>
    </lineage>
</organism>
<evidence type="ECO:0000313" key="3">
    <source>
        <dbReference type="Proteomes" id="UP001140510"/>
    </source>
</evidence>
<proteinExistence type="predicted"/>
<dbReference type="InterPro" id="IPR011051">
    <property type="entry name" value="RmlC_Cupin_sf"/>
</dbReference>
<protein>
    <recommendedName>
        <fullName evidence="1">Cupin type-2 domain-containing protein</fullName>
    </recommendedName>
</protein>
<dbReference type="Pfam" id="PF07883">
    <property type="entry name" value="Cupin_2"/>
    <property type="match status" value="1"/>
</dbReference>
<feature type="domain" description="Cupin type-2" evidence="1">
    <location>
        <begin position="34"/>
        <end position="103"/>
    </location>
</feature>